<dbReference type="Pfam" id="PF00833">
    <property type="entry name" value="Ribosomal_S17e"/>
    <property type="match status" value="1"/>
</dbReference>
<keyword evidence="3" id="KW-1185">Reference proteome</keyword>
<proteinExistence type="predicted"/>
<dbReference type="Proteomes" id="UP000078200">
    <property type="component" value="Unassembled WGS sequence"/>
</dbReference>
<dbReference type="VEuPathDB" id="VectorBase:GAUT031448"/>
<feature type="compositionally biased region" description="Basic residues" evidence="1">
    <location>
        <begin position="46"/>
        <end position="55"/>
    </location>
</feature>
<dbReference type="GO" id="GO:0005840">
    <property type="term" value="C:ribosome"/>
    <property type="evidence" value="ECO:0007669"/>
    <property type="project" value="InterPro"/>
</dbReference>
<dbReference type="PANTHER" id="PTHR10732:SF0">
    <property type="entry name" value="40S RIBOSOMAL PROTEIN S17"/>
    <property type="match status" value="1"/>
</dbReference>
<sequence>MSKGNDYFPKDIHSTDECEELLEYAKNLQLFQVTKSPRTGENDRAQKKKRLRHPQVRGISIKLQEEEREHRDNYVPVVSALEQDIIEVDPED</sequence>
<dbReference type="GO" id="GO:0003735">
    <property type="term" value="F:structural constituent of ribosome"/>
    <property type="evidence" value="ECO:0007669"/>
    <property type="project" value="InterPro"/>
</dbReference>
<name>A0A1A9VAY5_GLOAU</name>
<dbReference type="PANTHER" id="PTHR10732">
    <property type="entry name" value="40S RIBOSOMAL PROTEIN S17"/>
    <property type="match status" value="1"/>
</dbReference>
<organism evidence="2 3">
    <name type="scientific">Glossina austeni</name>
    <name type="common">Savannah tsetse fly</name>
    <dbReference type="NCBI Taxonomy" id="7395"/>
    <lineage>
        <taxon>Eukaryota</taxon>
        <taxon>Metazoa</taxon>
        <taxon>Ecdysozoa</taxon>
        <taxon>Arthropoda</taxon>
        <taxon>Hexapoda</taxon>
        <taxon>Insecta</taxon>
        <taxon>Pterygota</taxon>
        <taxon>Neoptera</taxon>
        <taxon>Endopterygota</taxon>
        <taxon>Diptera</taxon>
        <taxon>Brachycera</taxon>
        <taxon>Muscomorpha</taxon>
        <taxon>Hippoboscoidea</taxon>
        <taxon>Glossinidae</taxon>
        <taxon>Glossina</taxon>
    </lineage>
</organism>
<evidence type="ECO:0008006" key="4">
    <source>
        <dbReference type="Google" id="ProtNLM"/>
    </source>
</evidence>
<dbReference type="InterPro" id="IPR001210">
    <property type="entry name" value="Ribosomal_eS17"/>
</dbReference>
<evidence type="ECO:0000313" key="3">
    <source>
        <dbReference type="Proteomes" id="UP000078200"/>
    </source>
</evidence>
<feature type="region of interest" description="Disordered" evidence="1">
    <location>
        <begin position="35"/>
        <end position="57"/>
    </location>
</feature>
<dbReference type="STRING" id="7395.A0A1A9VAY5"/>
<evidence type="ECO:0000256" key="1">
    <source>
        <dbReference type="SAM" id="MobiDB-lite"/>
    </source>
</evidence>
<dbReference type="GO" id="GO:0006412">
    <property type="term" value="P:translation"/>
    <property type="evidence" value="ECO:0007669"/>
    <property type="project" value="InterPro"/>
</dbReference>
<dbReference type="EnsemblMetazoa" id="GAUT031448-RA">
    <property type="protein sequence ID" value="GAUT031448-PA"/>
    <property type="gene ID" value="GAUT031448"/>
</dbReference>
<protein>
    <recommendedName>
        <fullName evidence="4">40S ribosomal protein S17</fullName>
    </recommendedName>
</protein>
<accession>A0A1A9VAY5</accession>
<reference evidence="2" key="1">
    <citation type="submission" date="2020-05" db="UniProtKB">
        <authorList>
            <consortium name="EnsemblMetazoa"/>
        </authorList>
    </citation>
    <scope>IDENTIFICATION</scope>
    <source>
        <strain evidence="2">TTRI</strain>
    </source>
</reference>
<dbReference type="AlphaFoldDB" id="A0A1A9VAY5"/>
<evidence type="ECO:0000313" key="2">
    <source>
        <dbReference type="EnsemblMetazoa" id="GAUT031448-PA"/>
    </source>
</evidence>